<gene>
    <name evidence="9" type="ORF">Amme_027_004</name>
</gene>
<dbReference type="RefSeq" id="WP_042057086.1">
    <property type="nucleotide sequence ID" value="NZ_BAND01000027.1"/>
</dbReference>
<dbReference type="InterPro" id="IPR002938">
    <property type="entry name" value="FAD-bd"/>
</dbReference>
<dbReference type="InterPro" id="IPR051205">
    <property type="entry name" value="UbiH/COQ6_monooxygenase"/>
</dbReference>
<dbReference type="UniPathway" id="UPA00232"/>
<dbReference type="InterPro" id="IPR036188">
    <property type="entry name" value="FAD/NAD-bd_sf"/>
</dbReference>
<organism evidence="9 10">
    <name type="scientific">Acidomonas methanolica NBRC 104435</name>
    <dbReference type="NCBI Taxonomy" id="1231351"/>
    <lineage>
        <taxon>Bacteria</taxon>
        <taxon>Pseudomonadati</taxon>
        <taxon>Pseudomonadota</taxon>
        <taxon>Alphaproteobacteria</taxon>
        <taxon>Acetobacterales</taxon>
        <taxon>Acetobacteraceae</taxon>
        <taxon>Acidomonas</taxon>
    </lineage>
</organism>
<dbReference type="Pfam" id="PF01494">
    <property type="entry name" value="FAD_binding_3"/>
    <property type="match status" value="1"/>
</dbReference>
<reference evidence="9 10" key="2">
    <citation type="journal article" date="2014" name="FEMS Microbiol. Lett.">
        <title>Draft genomic DNA sequence of the facultatively methylotrophic bacterium Acidomonas methanolica type strain MB58.</title>
        <authorList>
            <person name="Higashiura N."/>
            <person name="Hadano H."/>
            <person name="Hirakawa H."/>
            <person name="Matsutani M."/>
            <person name="Takabe S."/>
            <person name="Matsushita K."/>
            <person name="Azuma Y."/>
        </authorList>
    </citation>
    <scope>NUCLEOTIDE SEQUENCE [LARGE SCALE GENOMIC DNA]</scope>
    <source>
        <strain evidence="9 10">MB58</strain>
    </source>
</reference>
<dbReference type="InterPro" id="IPR018168">
    <property type="entry name" value="Ubi_Hdrlase_CS"/>
</dbReference>
<name>A0A023D2R7_ACIMT</name>
<protein>
    <submittedName>
        <fullName evidence="9">Hydroxylase/monooxygenase</fullName>
    </submittedName>
</protein>
<proteinExistence type="inferred from homology"/>
<evidence type="ECO:0000256" key="3">
    <source>
        <dbReference type="ARBA" id="ARBA00005349"/>
    </source>
</evidence>
<dbReference type="OrthoDB" id="9796623at2"/>
<dbReference type="EMBL" id="BAND01000027">
    <property type="protein sequence ID" value="GAJ28453.1"/>
    <property type="molecule type" value="Genomic_DNA"/>
</dbReference>
<keyword evidence="10" id="KW-1185">Reference proteome</keyword>
<evidence type="ECO:0000256" key="2">
    <source>
        <dbReference type="ARBA" id="ARBA00004749"/>
    </source>
</evidence>
<evidence type="ECO:0000256" key="6">
    <source>
        <dbReference type="ARBA" id="ARBA00023002"/>
    </source>
</evidence>
<dbReference type="GO" id="GO:0016705">
    <property type="term" value="F:oxidoreductase activity, acting on paired donors, with incorporation or reduction of molecular oxygen"/>
    <property type="evidence" value="ECO:0007669"/>
    <property type="project" value="InterPro"/>
</dbReference>
<dbReference type="GO" id="GO:0004497">
    <property type="term" value="F:monooxygenase activity"/>
    <property type="evidence" value="ECO:0007669"/>
    <property type="project" value="UniProtKB-KW"/>
</dbReference>
<dbReference type="InterPro" id="IPR010971">
    <property type="entry name" value="UbiH/COQ6"/>
</dbReference>
<sequence>MNTSAATAAPRTIDIAVNGGGPVGATLACRLAHAGLRTLLIERAPLHDLEDPSLDGRAYALSEGSRRMMVSAGLWSHLPRPAQPITEILVRDGKPHARPSPWTVEFTQAEADGPFGWMVEARDLRRALNAALSETAAAGSLLLRTPATGRFTFAPDHVAITLDTGETFTAALAIAAEGRKSPLRDQARIPLTRLPYNQCGIISVIAHEKPHDGRALEHFLPQGPFARLPLSGTDDHPNRSAIVWAESARRAPRLHALPDDVFIREIAARLGDDEIGAFHPTGRRWIYPLSAQFAQRYIASRLALAGDSAHGLHPIAGQGLNAGFRDIAILAEILENAVTEGLDPGGETVLTSYQRRARPQAMLTLAACDGLERLFGNDNPALRLARDLGLGALNRMPGLKRAFVRRAMGL</sequence>
<dbReference type="PRINTS" id="PR00420">
    <property type="entry name" value="RNGMNOXGNASE"/>
</dbReference>
<comment type="pathway">
    <text evidence="2">Cofactor biosynthesis; ubiquinone biosynthesis.</text>
</comment>
<evidence type="ECO:0000256" key="1">
    <source>
        <dbReference type="ARBA" id="ARBA00001974"/>
    </source>
</evidence>
<dbReference type="SUPFAM" id="SSF51905">
    <property type="entry name" value="FAD/NAD(P)-binding domain"/>
    <property type="match status" value="1"/>
</dbReference>
<dbReference type="PANTHER" id="PTHR43876">
    <property type="entry name" value="UBIQUINONE BIOSYNTHESIS MONOOXYGENASE COQ6, MITOCHONDRIAL"/>
    <property type="match status" value="1"/>
</dbReference>
<feature type="domain" description="FAD-binding" evidence="8">
    <location>
        <begin position="14"/>
        <end position="363"/>
    </location>
</feature>
<reference evidence="10" key="1">
    <citation type="journal article" date="2014" name="FEMS Microbiol. Lett.">
        <title>Draft Genomic DNA Sequence of the Facultatively Methylotrophic Bacterium Acidomonas methanolica type strain MB58.</title>
        <authorList>
            <person name="Higashiura N."/>
            <person name="Hadano H."/>
            <person name="Hirakawa H."/>
            <person name="Matsutani M."/>
            <person name="Takabe S."/>
            <person name="Matsushita K."/>
            <person name="Azuma Y."/>
        </authorList>
    </citation>
    <scope>NUCLEOTIDE SEQUENCE [LARGE SCALE GENOMIC DNA]</scope>
    <source>
        <strain evidence="10">MB58</strain>
    </source>
</reference>
<dbReference type="AlphaFoldDB" id="A0A023D2R7"/>
<dbReference type="GO" id="GO:0006744">
    <property type="term" value="P:ubiquinone biosynthetic process"/>
    <property type="evidence" value="ECO:0007669"/>
    <property type="project" value="UniProtKB-UniPathway"/>
</dbReference>
<keyword evidence="7 9" id="KW-0503">Monooxygenase</keyword>
<evidence type="ECO:0000259" key="8">
    <source>
        <dbReference type="Pfam" id="PF01494"/>
    </source>
</evidence>
<keyword evidence="4" id="KW-0285">Flavoprotein</keyword>
<evidence type="ECO:0000313" key="9">
    <source>
        <dbReference type="EMBL" id="GAJ28453.1"/>
    </source>
</evidence>
<dbReference type="NCBIfam" id="TIGR01988">
    <property type="entry name" value="Ubi-OHases"/>
    <property type="match status" value="1"/>
</dbReference>
<keyword evidence="6" id="KW-0560">Oxidoreductase</keyword>
<dbReference type="Proteomes" id="UP000019760">
    <property type="component" value="Unassembled WGS sequence"/>
</dbReference>
<dbReference type="PANTHER" id="PTHR43876:SF7">
    <property type="entry name" value="UBIQUINONE BIOSYNTHESIS MONOOXYGENASE COQ6, MITOCHONDRIAL"/>
    <property type="match status" value="1"/>
</dbReference>
<comment type="caution">
    <text evidence="9">The sequence shown here is derived from an EMBL/GenBank/DDBJ whole genome shotgun (WGS) entry which is preliminary data.</text>
</comment>
<comment type="cofactor">
    <cofactor evidence="1">
        <name>FAD</name>
        <dbReference type="ChEBI" id="CHEBI:57692"/>
    </cofactor>
</comment>
<dbReference type="PROSITE" id="PS01304">
    <property type="entry name" value="UBIH"/>
    <property type="match status" value="1"/>
</dbReference>
<evidence type="ECO:0000256" key="5">
    <source>
        <dbReference type="ARBA" id="ARBA00022827"/>
    </source>
</evidence>
<keyword evidence="5" id="KW-0274">FAD</keyword>
<evidence type="ECO:0000256" key="4">
    <source>
        <dbReference type="ARBA" id="ARBA00022630"/>
    </source>
</evidence>
<dbReference type="GO" id="GO:0071949">
    <property type="term" value="F:FAD binding"/>
    <property type="evidence" value="ECO:0007669"/>
    <property type="project" value="InterPro"/>
</dbReference>
<evidence type="ECO:0000256" key="7">
    <source>
        <dbReference type="ARBA" id="ARBA00023033"/>
    </source>
</evidence>
<evidence type="ECO:0000313" key="10">
    <source>
        <dbReference type="Proteomes" id="UP000019760"/>
    </source>
</evidence>
<accession>A0A023D2R7</accession>
<dbReference type="Gene3D" id="3.50.50.60">
    <property type="entry name" value="FAD/NAD(P)-binding domain"/>
    <property type="match status" value="2"/>
</dbReference>
<comment type="similarity">
    <text evidence="3">Belongs to the UbiH/COQ6 family.</text>
</comment>